<feature type="domain" description="Arrestin C-terminal-like" evidence="4">
    <location>
        <begin position="266"/>
        <end position="425"/>
    </location>
</feature>
<evidence type="ECO:0000256" key="1">
    <source>
        <dbReference type="ARBA" id="ARBA00005298"/>
    </source>
</evidence>
<accession>A0A0X3PC42</accession>
<organism evidence="5">
    <name type="scientific">Schistocephalus solidus</name>
    <name type="common">Tapeworm</name>
    <dbReference type="NCBI Taxonomy" id="70667"/>
    <lineage>
        <taxon>Eukaryota</taxon>
        <taxon>Metazoa</taxon>
        <taxon>Spiralia</taxon>
        <taxon>Lophotrochozoa</taxon>
        <taxon>Platyhelminthes</taxon>
        <taxon>Cestoda</taxon>
        <taxon>Eucestoda</taxon>
        <taxon>Diphyllobothriidea</taxon>
        <taxon>Diphyllobothriidae</taxon>
        <taxon>Schistocephalus</taxon>
    </lineage>
</organism>
<dbReference type="Gene3D" id="2.60.40.640">
    <property type="match status" value="1"/>
</dbReference>
<dbReference type="Pfam" id="PF00339">
    <property type="entry name" value="Arrestin_N"/>
    <property type="match status" value="1"/>
</dbReference>
<dbReference type="GO" id="GO:0002031">
    <property type="term" value="P:G protein-coupled receptor internalization"/>
    <property type="evidence" value="ECO:0007669"/>
    <property type="project" value="TreeGrafter"/>
</dbReference>
<dbReference type="PRINTS" id="PR00309">
    <property type="entry name" value="ARRESTIN"/>
</dbReference>
<dbReference type="EMBL" id="GEEE01013937">
    <property type="protein sequence ID" value="JAP49288.1"/>
    <property type="molecule type" value="Transcribed_RNA"/>
</dbReference>
<dbReference type="SUPFAM" id="SSF81296">
    <property type="entry name" value="E set domains"/>
    <property type="match status" value="3"/>
</dbReference>
<dbReference type="Pfam" id="PF02752">
    <property type="entry name" value="Arrestin_C"/>
    <property type="match status" value="1"/>
</dbReference>
<protein>
    <submittedName>
        <fullName evidence="5">Beta-arrestin-1</fullName>
    </submittedName>
</protein>
<feature type="non-terminal residue" evidence="5">
    <location>
        <position position="475"/>
    </location>
</feature>
<dbReference type="InterPro" id="IPR014756">
    <property type="entry name" value="Ig_E-set"/>
</dbReference>
<evidence type="ECO:0000256" key="2">
    <source>
        <dbReference type="SAM" id="MobiDB-lite"/>
    </source>
</evidence>
<name>A0A0X3PC42_SCHSO</name>
<evidence type="ECO:0000259" key="4">
    <source>
        <dbReference type="SMART" id="SM01017"/>
    </source>
</evidence>
<dbReference type="InterPro" id="IPR014753">
    <property type="entry name" value="Arrestin_N"/>
</dbReference>
<evidence type="ECO:0000313" key="5">
    <source>
        <dbReference type="EMBL" id="JAP49288.1"/>
    </source>
</evidence>
<feature type="signal peptide" evidence="3">
    <location>
        <begin position="1"/>
        <end position="20"/>
    </location>
</feature>
<dbReference type="GO" id="GO:0005737">
    <property type="term" value="C:cytoplasm"/>
    <property type="evidence" value="ECO:0007669"/>
    <property type="project" value="TreeGrafter"/>
</dbReference>
<evidence type="ECO:0000256" key="3">
    <source>
        <dbReference type="SAM" id="SignalP"/>
    </source>
</evidence>
<dbReference type="SMART" id="SM01017">
    <property type="entry name" value="Arrestin_C"/>
    <property type="match status" value="1"/>
</dbReference>
<reference evidence="5" key="1">
    <citation type="submission" date="2016-01" db="EMBL/GenBank/DDBJ databases">
        <title>Reference transcriptome for the parasite Schistocephalus solidus: insights into the molecular evolution of parasitism.</title>
        <authorList>
            <person name="Hebert F.O."/>
            <person name="Grambauer S."/>
            <person name="Barber I."/>
            <person name="Landry C.R."/>
            <person name="Aubin-Horth N."/>
        </authorList>
    </citation>
    <scope>NUCLEOTIDE SEQUENCE</scope>
</reference>
<proteinExistence type="inferred from homology"/>
<gene>
    <name evidence="5" type="primary">ARRB1</name>
    <name evidence="5" type="ORF">TR117265</name>
</gene>
<dbReference type="GO" id="GO:0007165">
    <property type="term" value="P:signal transduction"/>
    <property type="evidence" value="ECO:0007669"/>
    <property type="project" value="InterPro"/>
</dbReference>
<dbReference type="PANTHER" id="PTHR11792">
    <property type="entry name" value="ARRESTIN"/>
    <property type="match status" value="1"/>
</dbReference>
<feature type="compositionally biased region" description="Polar residues" evidence="2">
    <location>
        <begin position="457"/>
        <end position="475"/>
    </location>
</feature>
<dbReference type="Gene3D" id="2.60.40.840">
    <property type="match status" value="1"/>
</dbReference>
<dbReference type="InterPro" id="IPR000698">
    <property type="entry name" value="Arrestin"/>
</dbReference>
<dbReference type="InterPro" id="IPR011022">
    <property type="entry name" value="Arrestin_C-like"/>
</dbReference>
<sequence>MSSLSLRSLHCIWLYIFVCGVKIKRKTYKGSAVLTSCRTMSDLKKHGTRIFKKATPNGKLTVYLGKRDFIDHLSVVDPIEGVVLIDPEYVHGRKVFVHLLCALRHGKEEDIFGLNCHRNLFLKVKQVYPANCDIPPQHDLSSDSHSKDYCDKVDDHQISTVEPVPEFRQITRLQERLLRKLGPNTYPFSFELPPYTPASVTLLLHSSESGKPCRVDYELKVYVADEEDCRPQKRSSVRMIVRKLTFAPEEPGPQPSAEVSREFLMSVGCLRVEATLDKQKYYHGESIAVNVLVDNNSMKTVKRIKLVVRQYTSVCLPNANHYKCNVAELQSDEGFPISPSQTGWCKIYRLCPLLSNNRDKPGLALDGDLKNEDTNLASSTMASPKSSHEPMGIIVRYKVKIRLVLGFGLSDVCLELPFILTHPNCEASLTEDHLDQDLHFDWVDAKNEESANHAPSLPNSGSGDDTQNDTSNARP</sequence>
<feature type="region of interest" description="Disordered" evidence="2">
    <location>
        <begin position="447"/>
        <end position="475"/>
    </location>
</feature>
<dbReference type="GO" id="GO:0001664">
    <property type="term" value="F:G protein-coupled receptor binding"/>
    <property type="evidence" value="ECO:0007669"/>
    <property type="project" value="TreeGrafter"/>
</dbReference>
<comment type="similarity">
    <text evidence="1">Belongs to the arrestin family.</text>
</comment>
<dbReference type="PANTHER" id="PTHR11792:SF17">
    <property type="entry name" value="KURTZ ARRESTIN"/>
    <property type="match status" value="1"/>
</dbReference>
<dbReference type="AlphaFoldDB" id="A0A0X3PC42"/>
<feature type="chain" id="PRO_5007051035" evidence="3">
    <location>
        <begin position="21"/>
        <end position="475"/>
    </location>
</feature>
<keyword evidence="3" id="KW-0732">Signal</keyword>
<dbReference type="InterPro" id="IPR011021">
    <property type="entry name" value="Arrestin-like_N"/>
</dbReference>
<dbReference type="InterPro" id="IPR014752">
    <property type="entry name" value="Arrestin-like_C"/>
</dbReference>